<keyword evidence="2" id="KW-0732">Signal</keyword>
<feature type="compositionally biased region" description="Low complexity" evidence="1">
    <location>
        <begin position="103"/>
        <end position="119"/>
    </location>
</feature>
<evidence type="ECO:0008006" key="5">
    <source>
        <dbReference type="Google" id="ProtNLM"/>
    </source>
</evidence>
<dbReference type="EMBL" id="CP080333">
    <property type="protein sequence ID" value="QYL18966.1"/>
    <property type="molecule type" value="Genomic_DNA"/>
</dbReference>
<feature type="signal peptide" evidence="2">
    <location>
        <begin position="1"/>
        <end position="40"/>
    </location>
</feature>
<dbReference type="InterPro" id="IPR006311">
    <property type="entry name" value="TAT_signal"/>
</dbReference>
<reference evidence="3 4" key="1">
    <citation type="submission" date="2021-07" db="EMBL/GenBank/DDBJ databases">
        <title>Whole genome sequencing of non-tuberculosis mycobacteria type-strains.</title>
        <authorList>
            <person name="Igarashi Y."/>
            <person name="Osugi A."/>
            <person name="Mitarai S."/>
        </authorList>
    </citation>
    <scope>NUCLEOTIDE SEQUENCE [LARGE SCALE GENOMIC DNA]</scope>
    <source>
        <strain evidence="3 4">JCM 16370</strain>
    </source>
</reference>
<evidence type="ECO:0000313" key="3">
    <source>
        <dbReference type="EMBL" id="QYL18966.1"/>
    </source>
</evidence>
<dbReference type="Proteomes" id="UP000825367">
    <property type="component" value="Chromosome"/>
</dbReference>
<feature type="chain" id="PRO_5047074401" description="Tat pathway signal protein" evidence="2">
    <location>
        <begin position="41"/>
        <end position="176"/>
    </location>
</feature>
<feature type="region of interest" description="Disordered" evidence="1">
    <location>
        <begin position="100"/>
        <end position="122"/>
    </location>
</feature>
<keyword evidence="4" id="KW-1185">Reference proteome</keyword>
<sequence>MLSRDPRPFPGISRRRVLVGGGRGLALLAVLGAATTACDAAPPPEPDPLEQQAELARHDSELAAAAAKTAPPSLAPALTEVAAERGRHFTVLNAEVARLSGKPTSSTSATSPTTTSAAATPPPTAADVVAALRSSADSATKLAPTLSGYRAGLMGSIAASCVAAYTVALPPGKAGQ</sequence>
<gene>
    <name evidence="3" type="ORF">K0O64_10975</name>
</gene>
<dbReference type="RefSeq" id="WP_096311148.1">
    <property type="nucleotide sequence ID" value="NZ_BAAAVX010000045.1"/>
</dbReference>
<evidence type="ECO:0000256" key="2">
    <source>
        <dbReference type="SAM" id="SignalP"/>
    </source>
</evidence>
<evidence type="ECO:0000256" key="1">
    <source>
        <dbReference type="SAM" id="MobiDB-lite"/>
    </source>
</evidence>
<dbReference type="PROSITE" id="PS51318">
    <property type="entry name" value="TAT"/>
    <property type="match status" value="1"/>
</dbReference>
<organism evidence="3 4">
    <name type="scientific">Mycolicibacterium pallens</name>
    <dbReference type="NCBI Taxonomy" id="370524"/>
    <lineage>
        <taxon>Bacteria</taxon>
        <taxon>Bacillati</taxon>
        <taxon>Actinomycetota</taxon>
        <taxon>Actinomycetes</taxon>
        <taxon>Mycobacteriales</taxon>
        <taxon>Mycobacteriaceae</taxon>
        <taxon>Mycolicibacterium</taxon>
    </lineage>
</organism>
<proteinExistence type="predicted"/>
<protein>
    <recommendedName>
        <fullName evidence="5">Tat pathway signal protein</fullName>
    </recommendedName>
</protein>
<accession>A0ABX8VTI9</accession>
<name>A0ABX8VTI9_9MYCO</name>
<evidence type="ECO:0000313" key="4">
    <source>
        <dbReference type="Proteomes" id="UP000825367"/>
    </source>
</evidence>